<dbReference type="Gramene" id="TuG1812G0700005146.01.T01">
    <property type="protein sequence ID" value="TuG1812G0700005146.01.T01"/>
    <property type="gene ID" value="TuG1812G0700005146.01"/>
</dbReference>
<feature type="compositionally biased region" description="Polar residues" evidence="1">
    <location>
        <begin position="1"/>
        <end position="24"/>
    </location>
</feature>
<accession>A0A8R7R7I4</accession>
<evidence type="ECO:0000256" key="1">
    <source>
        <dbReference type="SAM" id="MobiDB-lite"/>
    </source>
</evidence>
<evidence type="ECO:0000313" key="2">
    <source>
        <dbReference type="EnsemblPlants" id="TuG1812G0700005146.01.T01"/>
    </source>
</evidence>
<name>A0A8R7R7I4_TRIUA</name>
<sequence length="57" mass="6778">SSAPTLVPWNKSSTHGSRSLQPSFSPGKEEIHQQQPRVKCWIDMRYPWFFQIFLMKR</sequence>
<dbReference type="AlphaFoldDB" id="A0A8R7R7I4"/>
<keyword evidence="3" id="KW-1185">Reference proteome</keyword>
<reference evidence="2" key="3">
    <citation type="submission" date="2022-06" db="UniProtKB">
        <authorList>
            <consortium name="EnsemblPlants"/>
        </authorList>
    </citation>
    <scope>IDENTIFICATION</scope>
</reference>
<organism evidence="2 3">
    <name type="scientific">Triticum urartu</name>
    <name type="common">Red wild einkorn</name>
    <name type="synonym">Crithodium urartu</name>
    <dbReference type="NCBI Taxonomy" id="4572"/>
    <lineage>
        <taxon>Eukaryota</taxon>
        <taxon>Viridiplantae</taxon>
        <taxon>Streptophyta</taxon>
        <taxon>Embryophyta</taxon>
        <taxon>Tracheophyta</taxon>
        <taxon>Spermatophyta</taxon>
        <taxon>Magnoliopsida</taxon>
        <taxon>Liliopsida</taxon>
        <taxon>Poales</taxon>
        <taxon>Poaceae</taxon>
        <taxon>BOP clade</taxon>
        <taxon>Pooideae</taxon>
        <taxon>Triticodae</taxon>
        <taxon>Triticeae</taxon>
        <taxon>Triticinae</taxon>
        <taxon>Triticum</taxon>
    </lineage>
</organism>
<proteinExistence type="predicted"/>
<evidence type="ECO:0000313" key="3">
    <source>
        <dbReference type="Proteomes" id="UP000015106"/>
    </source>
</evidence>
<reference evidence="2" key="2">
    <citation type="submission" date="2018-03" db="EMBL/GenBank/DDBJ databases">
        <title>The Triticum urartu genome reveals the dynamic nature of wheat genome evolution.</title>
        <authorList>
            <person name="Ling H."/>
            <person name="Ma B."/>
            <person name="Shi X."/>
            <person name="Liu H."/>
            <person name="Dong L."/>
            <person name="Sun H."/>
            <person name="Cao Y."/>
            <person name="Gao Q."/>
            <person name="Zheng S."/>
            <person name="Li Y."/>
            <person name="Yu Y."/>
            <person name="Du H."/>
            <person name="Qi M."/>
            <person name="Li Y."/>
            <person name="Yu H."/>
            <person name="Cui Y."/>
            <person name="Wang N."/>
            <person name="Chen C."/>
            <person name="Wu H."/>
            <person name="Zhao Y."/>
            <person name="Zhang J."/>
            <person name="Li Y."/>
            <person name="Zhou W."/>
            <person name="Zhang B."/>
            <person name="Hu W."/>
            <person name="Eijk M."/>
            <person name="Tang J."/>
            <person name="Witsenboer H."/>
            <person name="Zhao S."/>
            <person name="Li Z."/>
            <person name="Zhang A."/>
            <person name="Wang D."/>
            <person name="Liang C."/>
        </authorList>
    </citation>
    <scope>NUCLEOTIDE SEQUENCE [LARGE SCALE GENOMIC DNA]</scope>
    <source>
        <strain evidence="2">cv. G1812</strain>
    </source>
</reference>
<reference evidence="3" key="1">
    <citation type="journal article" date="2013" name="Nature">
        <title>Draft genome of the wheat A-genome progenitor Triticum urartu.</title>
        <authorList>
            <person name="Ling H.Q."/>
            <person name="Zhao S."/>
            <person name="Liu D."/>
            <person name="Wang J."/>
            <person name="Sun H."/>
            <person name="Zhang C."/>
            <person name="Fan H."/>
            <person name="Li D."/>
            <person name="Dong L."/>
            <person name="Tao Y."/>
            <person name="Gao C."/>
            <person name="Wu H."/>
            <person name="Li Y."/>
            <person name="Cui Y."/>
            <person name="Guo X."/>
            <person name="Zheng S."/>
            <person name="Wang B."/>
            <person name="Yu K."/>
            <person name="Liang Q."/>
            <person name="Yang W."/>
            <person name="Lou X."/>
            <person name="Chen J."/>
            <person name="Feng M."/>
            <person name="Jian J."/>
            <person name="Zhang X."/>
            <person name="Luo G."/>
            <person name="Jiang Y."/>
            <person name="Liu J."/>
            <person name="Wang Z."/>
            <person name="Sha Y."/>
            <person name="Zhang B."/>
            <person name="Wu H."/>
            <person name="Tang D."/>
            <person name="Shen Q."/>
            <person name="Xue P."/>
            <person name="Zou S."/>
            <person name="Wang X."/>
            <person name="Liu X."/>
            <person name="Wang F."/>
            <person name="Yang Y."/>
            <person name="An X."/>
            <person name="Dong Z."/>
            <person name="Zhang K."/>
            <person name="Zhang X."/>
            <person name="Luo M.C."/>
            <person name="Dvorak J."/>
            <person name="Tong Y."/>
            <person name="Wang J."/>
            <person name="Yang H."/>
            <person name="Li Z."/>
            <person name="Wang D."/>
            <person name="Zhang A."/>
            <person name="Wang J."/>
        </authorList>
    </citation>
    <scope>NUCLEOTIDE SEQUENCE</scope>
    <source>
        <strain evidence="3">cv. G1812</strain>
    </source>
</reference>
<dbReference type="EnsemblPlants" id="TuG1812G0700005146.01.T01">
    <property type="protein sequence ID" value="TuG1812G0700005146.01.T01"/>
    <property type="gene ID" value="TuG1812G0700005146.01"/>
</dbReference>
<protein>
    <submittedName>
        <fullName evidence="2">Uncharacterized protein</fullName>
    </submittedName>
</protein>
<feature type="region of interest" description="Disordered" evidence="1">
    <location>
        <begin position="1"/>
        <end position="35"/>
    </location>
</feature>
<dbReference type="Proteomes" id="UP000015106">
    <property type="component" value="Chromosome 7"/>
</dbReference>